<dbReference type="EMBL" id="CYZF01000002">
    <property type="protein sequence ID" value="CUN87206.1"/>
    <property type="molecule type" value="Genomic_DNA"/>
</dbReference>
<dbReference type="Gene3D" id="3.40.50.300">
    <property type="entry name" value="P-loop containing nucleotide triphosphate hydrolases"/>
    <property type="match status" value="1"/>
</dbReference>
<reference evidence="3 5" key="1">
    <citation type="submission" date="2015-09" db="EMBL/GenBank/DDBJ databases">
        <authorList>
            <consortium name="Pathogen Informatics"/>
        </authorList>
    </citation>
    <scope>NUCLEOTIDE SEQUENCE [LARGE SCALE GENOMIC DNA]</scope>
    <source>
        <strain evidence="3 5">2789STDY5608791</strain>
    </source>
</reference>
<dbReference type="InterPro" id="IPR015927">
    <property type="entry name" value="Peptidase_S24_S26A/B/C"/>
</dbReference>
<dbReference type="InterPro" id="IPR018647">
    <property type="entry name" value="SLFN_3-like_DNA/RNA_helicase"/>
</dbReference>
<gene>
    <name evidence="4" type="ORF">DWW14_01075</name>
    <name evidence="3" type="ORF">ERS417307_00709</name>
</gene>
<evidence type="ECO:0000313" key="6">
    <source>
        <dbReference type="Proteomes" id="UP000285343"/>
    </source>
</evidence>
<proteinExistence type="predicted"/>
<dbReference type="InterPro" id="IPR036286">
    <property type="entry name" value="LexA/Signal_pep-like_sf"/>
</dbReference>
<organism evidence="3 5">
    <name type="scientific">Bacteroides uniformis</name>
    <dbReference type="NCBI Taxonomy" id="820"/>
    <lineage>
        <taxon>Bacteria</taxon>
        <taxon>Pseudomonadati</taxon>
        <taxon>Bacteroidota</taxon>
        <taxon>Bacteroidia</taxon>
        <taxon>Bacteroidales</taxon>
        <taxon>Bacteroidaceae</taxon>
        <taxon>Bacteroides</taxon>
    </lineage>
</organism>
<feature type="domain" description="Peptidase S24/S26A/S26B/S26C" evidence="1">
    <location>
        <begin position="664"/>
        <end position="780"/>
    </location>
</feature>
<feature type="domain" description="Schlafen group 3-like DNA/RNA helicase" evidence="2">
    <location>
        <begin position="261"/>
        <end position="606"/>
    </location>
</feature>
<evidence type="ECO:0000259" key="2">
    <source>
        <dbReference type="Pfam" id="PF09848"/>
    </source>
</evidence>
<dbReference type="AlphaFoldDB" id="A0A174AIB1"/>
<name>A0A174AIB1_BACUN</name>
<evidence type="ECO:0000259" key="1">
    <source>
        <dbReference type="Pfam" id="PF00717"/>
    </source>
</evidence>
<dbReference type="EMBL" id="QRZC01000001">
    <property type="protein sequence ID" value="RGV46556.1"/>
    <property type="molecule type" value="Genomic_DNA"/>
</dbReference>
<dbReference type="Proteomes" id="UP000285343">
    <property type="component" value="Unassembled WGS sequence"/>
</dbReference>
<dbReference type="SUPFAM" id="SSF52540">
    <property type="entry name" value="P-loop containing nucleoside triphosphate hydrolases"/>
    <property type="match status" value="2"/>
</dbReference>
<evidence type="ECO:0000313" key="4">
    <source>
        <dbReference type="EMBL" id="RGV46556.1"/>
    </source>
</evidence>
<reference evidence="4 6" key="2">
    <citation type="submission" date="2018-08" db="EMBL/GenBank/DDBJ databases">
        <title>A genome reference for cultivated species of the human gut microbiota.</title>
        <authorList>
            <person name="Zou Y."/>
            <person name="Xue W."/>
            <person name="Luo G."/>
        </authorList>
    </citation>
    <scope>NUCLEOTIDE SEQUENCE [LARGE SCALE GENOMIC DNA]</scope>
    <source>
        <strain evidence="4 6">AF14-42</strain>
    </source>
</reference>
<evidence type="ECO:0000313" key="5">
    <source>
        <dbReference type="Proteomes" id="UP000095419"/>
    </source>
</evidence>
<dbReference type="RefSeq" id="WP_057087190.1">
    <property type="nucleotide sequence ID" value="NZ_CYZF01000002.1"/>
</dbReference>
<dbReference type="CDD" id="cd06529">
    <property type="entry name" value="S24_LexA-like"/>
    <property type="match status" value="1"/>
</dbReference>
<dbReference type="Pfam" id="PF09848">
    <property type="entry name" value="SLFN-g3_helicase"/>
    <property type="match status" value="1"/>
</dbReference>
<accession>A0A174AIB1</accession>
<dbReference type="Proteomes" id="UP000095419">
    <property type="component" value="Unassembled WGS sequence"/>
</dbReference>
<dbReference type="InterPro" id="IPR027417">
    <property type="entry name" value="P-loop_NTPase"/>
</dbReference>
<protein>
    <submittedName>
        <fullName evidence="4">DUF2075 domain-containing protein</fullName>
    </submittedName>
</protein>
<dbReference type="Gene3D" id="2.10.109.10">
    <property type="entry name" value="Umud Fragment, subunit A"/>
    <property type="match status" value="1"/>
</dbReference>
<evidence type="ECO:0000313" key="3">
    <source>
        <dbReference type="EMBL" id="CUN87206.1"/>
    </source>
</evidence>
<sequence length="788" mass="89679">MIVYHASKKEFINDVFNGTIADDIDHAFLLHLGRNTSPNEKLSWKNSMMHMYKVVNTSDIPDTSTIAIEYQIPLTSKRIDFIISGADENQRSNIVIIELKQWEQAKLSQKSGIIQTRFQHGESETAHPSYQAWSYAYMLQNYNETVREQDIQLLPCAFLHNYQEDHIISHECYAEYIAKAPLFLKSDAGRLQDFIKKHIKYASKEDVVWLIDKGKLRPSKQLADALNSMLHGNREFVLLDDQKIVYETALNLAREAAKGSKQVLIVEGGPGTGKSVVAVNLLVELTKEGVVTQYVSKNAAPRAVYTVKLSGSFKKNYINNLFVGSGSFVDTSQNTFGALIVDEAHRLNMKSGLYSNRGENQIIEIIRASHFSVFFVDDRQRVHIKDIGSKAAIQKFAESCGAIVHTAKLSSQFRCNGSDGYLSWLDNTLQIRETVNIQLSAEDYDFRIFSDPNQLFETIKEKNKISNKARVVAGYCWDWNSKTNPNDYDITLPEFHFRKRWNLNTDKNLWIIGNKSIEEIGCIHTCQGLELDYVGVIIGPDMRYENGQIITDVTRRSNHDQSVKGFKSLIAQNKSKALQSADEIIKNTYRTLLTRGMKGCYVYCCDKPLAEYLAAQLAPQHESIPKIRIEPEVNDEVKYIDFLPLYSIRAACGYFGEGEMVDESGWMKVESMGKLNRNMFIVQAVGHSMEPFIYDGDYCVFRVNPAGSRQGKIVLAEHHNYYDPDYAGSYSIKTYTSKKTFDTEGNWIHEEIVLQPKNSDYSPIIIEEENSDEFRIVGEFIGVLQTEL</sequence>
<dbReference type="Pfam" id="PF00717">
    <property type="entry name" value="Peptidase_S24"/>
    <property type="match status" value="1"/>
</dbReference>
<dbReference type="InterPro" id="IPR039418">
    <property type="entry name" value="LexA-like"/>
</dbReference>
<dbReference type="SUPFAM" id="SSF51306">
    <property type="entry name" value="LexA/Signal peptidase"/>
    <property type="match status" value="1"/>
</dbReference>